<reference evidence="3" key="1">
    <citation type="submission" date="2023-10" db="EMBL/GenBank/DDBJ databases">
        <authorList>
            <person name="Chen Y."/>
            <person name="Shah S."/>
            <person name="Dougan E. K."/>
            <person name="Thang M."/>
            <person name="Chan C."/>
        </authorList>
    </citation>
    <scope>NUCLEOTIDE SEQUENCE [LARGE SCALE GENOMIC DNA]</scope>
</reference>
<evidence type="ECO:0000313" key="4">
    <source>
        <dbReference type="Proteomes" id="UP001189429"/>
    </source>
</evidence>
<organism evidence="3 4">
    <name type="scientific">Prorocentrum cordatum</name>
    <dbReference type="NCBI Taxonomy" id="2364126"/>
    <lineage>
        <taxon>Eukaryota</taxon>
        <taxon>Sar</taxon>
        <taxon>Alveolata</taxon>
        <taxon>Dinophyceae</taxon>
        <taxon>Prorocentrales</taxon>
        <taxon>Prorocentraceae</taxon>
        <taxon>Prorocentrum</taxon>
    </lineage>
</organism>
<sequence length="728" mass="78459">MGRQVSEPARSGAQPCAPEAVGYRRKGAWGGTRSGAERSCTDPGWLLAFAVALGGLGGAAIYANGHGNIDRLRRLPNGDGLLCGMEGRGQFVFFCREPGGGSVEATWNDSDPDGSAATLARPLDGADNTSERLVGDRHLGTKADPEPRLRRLAPRPHLGAEFEVPGDFEAACAGTEGGAAERAEPGAVDQEVPSWSGEADKLSSYRFEVAMLVTSVRLSHRHTLWEVFGYVLEKLDYTSLHDTGPLAEVFSLDWAARFEKQEGQLQTLPTRFPAEASAELDGKTKRERAMFEDGAEDDEYETGGEADEIYGMVEQLIKFAEEDDDEDEPADLDADSEVFAQFRQAGRPSASFYRDEPRANANPSAGHLHPTVATRCALFWIVEDGIWFLKPPHVELLAAEGFAEVEVETFEGGAVPVFVSAAGVKGAFHRLTMPEWLSRYFGLPDALAEGVGVVGQVIDGAVAVAGDAIAPLARALPAWFTWGLFFCQWMRGSLCRRVHALFASEPLRDRGRSAVLVLGDALHEPRRYARVDNLGVVGDSRSEVEHALADMAQVFESFGLPARGEEVRGDAAEVILGHCASYGLVRRPVSSCFHSVCTFIGLAAVAAVREGRVAGFSRDDAFLFSDWWPRWNRLASARDASEWGLGVSTSLASDAEVEAAGRTRESDRFRCVRGDGCLVRELAGLPPLAGEGLPGEDFDGLETALASGENEVNLGFSEVASAWLAHGR</sequence>
<comment type="caution">
    <text evidence="3">The sequence shown here is derived from an EMBL/GenBank/DDBJ whole genome shotgun (WGS) entry which is preliminary data.</text>
</comment>
<evidence type="ECO:0000256" key="2">
    <source>
        <dbReference type="SAM" id="Phobius"/>
    </source>
</evidence>
<feature type="transmembrane region" description="Helical" evidence="2">
    <location>
        <begin position="45"/>
        <end position="65"/>
    </location>
</feature>
<evidence type="ECO:0000313" key="3">
    <source>
        <dbReference type="EMBL" id="CAK0863074.1"/>
    </source>
</evidence>
<name>A0ABN9USP8_9DINO</name>
<gene>
    <name evidence="3" type="ORF">PCOR1329_LOCUS51321</name>
</gene>
<feature type="region of interest" description="Disordered" evidence="1">
    <location>
        <begin position="175"/>
        <end position="195"/>
    </location>
</feature>
<proteinExistence type="predicted"/>
<evidence type="ECO:0000256" key="1">
    <source>
        <dbReference type="SAM" id="MobiDB-lite"/>
    </source>
</evidence>
<keyword evidence="2" id="KW-0812">Transmembrane</keyword>
<accession>A0ABN9USP8</accession>
<keyword evidence="2" id="KW-0472">Membrane</keyword>
<keyword evidence="4" id="KW-1185">Reference proteome</keyword>
<dbReference type="EMBL" id="CAUYUJ010016224">
    <property type="protein sequence ID" value="CAK0863074.1"/>
    <property type="molecule type" value="Genomic_DNA"/>
</dbReference>
<feature type="compositionally biased region" description="Basic and acidic residues" evidence="1">
    <location>
        <begin position="129"/>
        <end position="149"/>
    </location>
</feature>
<keyword evidence="2" id="KW-1133">Transmembrane helix</keyword>
<protein>
    <submittedName>
        <fullName evidence="3">Uncharacterized protein</fullName>
    </submittedName>
</protein>
<dbReference type="Proteomes" id="UP001189429">
    <property type="component" value="Unassembled WGS sequence"/>
</dbReference>
<feature type="region of interest" description="Disordered" evidence="1">
    <location>
        <begin position="107"/>
        <end position="156"/>
    </location>
</feature>